<evidence type="ECO:0000259" key="3">
    <source>
        <dbReference type="PROSITE" id="PS50048"/>
    </source>
</evidence>
<protein>
    <submittedName>
        <fullName evidence="4">C6 transcription factor</fullName>
    </submittedName>
</protein>
<dbReference type="PRINTS" id="PR00755">
    <property type="entry name" value="AFLATOXINBRP"/>
</dbReference>
<sequence length="410" mass="45278">MPLRKSHTKSRFGCLPCKRRHIKCGEEVPSCQNCIHRKVNCEYGKSTRANSGILAGATSSDDGRSTASSPQNESPKLSTNSSAHDPVLGSGIGVSRKQELQLMISYMNRTSQTMAHDDEDLLIWREAIPEEAVHYEFLMDGLLAMASLHFAYENPASRLQYTQLAIRYQNSGLNAYNGALGNINEDNCTALLAFSIAVNIMALAFPNTIPDSPPSSYTESIMTMLELIRGIGLIHTSTMSIHRTGKLASFYRKLPTNLQPDAETRAALESLAQRANSLLASGSINEKRHTVCLSGIKSLEIAFGCMTVSNHLGRIIGWPASLPGEQCEELMRLFKYGDVMTQLIFMHYGVLLLHTRNRWWGRRTGVSLIEDLAISVRAAGPDWVEGTKWPMEVARRTISEDGNSVAQQDS</sequence>
<name>A0A3M7MJ30_9PLEO</name>
<dbReference type="GO" id="GO:0001228">
    <property type="term" value="F:DNA-binding transcription activator activity, RNA polymerase II-specific"/>
    <property type="evidence" value="ECO:0007669"/>
    <property type="project" value="TreeGrafter"/>
</dbReference>
<evidence type="ECO:0000313" key="5">
    <source>
        <dbReference type="Proteomes" id="UP000265663"/>
    </source>
</evidence>
<dbReference type="PROSITE" id="PS00463">
    <property type="entry name" value="ZN2_CY6_FUNGAL_1"/>
    <property type="match status" value="1"/>
</dbReference>
<accession>A0A3M7MJ30</accession>
<dbReference type="EMBL" id="KE747844">
    <property type="protein sequence ID" value="RMZ74448.1"/>
    <property type="molecule type" value="Genomic_DNA"/>
</dbReference>
<dbReference type="InterPro" id="IPR036864">
    <property type="entry name" value="Zn2-C6_fun-type_DNA-bd_sf"/>
</dbReference>
<evidence type="ECO:0000256" key="1">
    <source>
        <dbReference type="ARBA" id="ARBA00023242"/>
    </source>
</evidence>
<dbReference type="Pfam" id="PF00172">
    <property type="entry name" value="Zn_clus"/>
    <property type="match status" value="1"/>
</dbReference>
<dbReference type="PANTHER" id="PTHR47784">
    <property type="entry name" value="STEROL UPTAKE CONTROL PROTEIN 2"/>
    <property type="match status" value="1"/>
</dbReference>
<evidence type="ECO:0000256" key="2">
    <source>
        <dbReference type="SAM" id="MobiDB-lite"/>
    </source>
</evidence>
<dbReference type="GO" id="GO:0008270">
    <property type="term" value="F:zinc ion binding"/>
    <property type="evidence" value="ECO:0007669"/>
    <property type="project" value="InterPro"/>
</dbReference>
<feature type="domain" description="Zn(2)-C6 fungal-type" evidence="3">
    <location>
        <begin position="13"/>
        <end position="43"/>
    </location>
</feature>
<dbReference type="PROSITE" id="PS50048">
    <property type="entry name" value="ZN2_CY6_FUNGAL_2"/>
    <property type="match status" value="1"/>
</dbReference>
<dbReference type="OrthoDB" id="4937900at2759"/>
<feature type="compositionally biased region" description="Polar residues" evidence="2">
    <location>
        <begin position="57"/>
        <end position="83"/>
    </location>
</feature>
<organism evidence="4 5">
    <name type="scientific">Pyrenophora seminiperda CCB06</name>
    <dbReference type="NCBI Taxonomy" id="1302712"/>
    <lineage>
        <taxon>Eukaryota</taxon>
        <taxon>Fungi</taxon>
        <taxon>Dikarya</taxon>
        <taxon>Ascomycota</taxon>
        <taxon>Pezizomycotina</taxon>
        <taxon>Dothideomycetes</taxon>
        <taxon>Pleosporomycetidae</taxon>
        <taxon>Pleosporales</taxon>
        <taxon>Pleosporineae</taxon>
        <taxon>Pleosporaceae</taxon>
        <taxon>Pyrenophora</taxon>
    </lineage>
</organism>
<dbReference type="SUPFAM" id="SSF57701">
    <property type="entry name" value="Zn2/Cys6 DNA-binding domain"/>
    <property type="match status" value="1"/>
</dbReference>
<dbReference type="InterPro" id="IPR001138">
    <property type="entry name" value="Zn2Cys6_DnaBD"/>
</dbReference>
<dbReference type="Gene3D" id="4.10.240.10">
    <property type="entry name" value="Zn(2)-C6 fungal-type DNA-binding domain"/>
    <property type="match status" value="1"/>
</dbReference>
<dbReference type="PANTHER" id="PTHR47784:SF14">
    <property type="entry name" value="ZN(II)2CYS6 TRANSCRIPTION FACTOR (EUROFUNG)"/>
    <property type="match status" value="1"/>
</dbReference>
<gene>
    <name evidence="4" type="ORF">GMOD_00003491</name>
</gene>
<dbReference type="SMART" id="SM00066">
    <property type="entry name" value="GAL4"/>
    <property type="match status" value="1"/>
</dbReference>
<reference evidence="4 5" key="1">
    <citation type="journal article" date="2014" name="PLoS ONE">
        <title>De novo Genome Assembly of the Fungal Plant Pathogen Pyrenophora semeniperda.</title>
        <authorList>
            <person name="Soliai M.M."/>
            <person name="Meyer S.E."/>
            <person name="Udall J.A."/>
            <person name="Elzinga D.E."/>
            <person name="Hermansen R.A."/>
            <person name="Bodily P.M."/>
            <person name="Hart A.A."/>
            <person name="Coleman C.E."/>
        </authorList>
    </citation>
    <scope>NUCLEOTIDE SEQUENCE [LARGE SCALE GENOMIC DNA]</scope>
    <source>
        <strain evidence="4 5">CCB06</strain>
        <tissue evidence="4">Mycelium</tissue>
    </source>
</reference>
<keyword evidence="1" id="KW-0539">Nucleus</keyword>
<keyword evidence="5" id="KW-1185">Reference proteome</keyword>
<evidence type="ECO:0000313" key="4">
    <source>
        <dbReference type="EMBL" id="RMZ74448.1"/>
    </source>
</evidence>
<proteinExistence type="predicted"/>
<feature type="region of interest" description="Disordered" evidence="2">
    <location>
        <begin position="54"/>
        <end position="91"/>
    </location>
</feature>
<dbReference type="InterPro" id="IPR053157">
    <property type="entry name" value="Sterol_Uptake_Regulator"/>
</dbReference>
<dbReference type="CDD" id="cd00067">
    <property type="entry name" value="GAL4"/>
    <property type="match status" value="1"/>
</dbReference>
<dbReference type="AlphaFoldDB" id="A0A3M7MJ30"/>
<dbReference type="Proteomes" id="UP000265663">
    <property type="component" value="Unassembled WGS sequence"/>
</dbReference>